<dbReference type="Pfam" id="PF01041">
    <property type="entry name" value="DegT_DnrJ_EryC1"/>
    <property type="match status" value="1"/>
</dbReference>
<dbReference type="PANTHER" id="PTHR30244">
    <property type="entry name" value="TRANSAMINASE"/>
    <property type="match status" value="1"/>
</dbReference>
<dbReference type="Pfam" id="PF00583">
    <property type="entry name" value="Acetyltransf_1"/>
    <property type="match status" value="1"/>
</dbReference>
<dbReference type="EMBL" id="ML993580">
    <property type="protein sequence ID" value="KAF2173077.1"/>
    <property type="molecule type" value="Genomic_DNA"/>
</dbReference>
<dbReference type="GO" id="GO:0016747">
    <property type="term" value="F:acyltransferase activity, transferring groups other than amino-acyl groups"/>
    <property type="evidence" value="ECO:0007669"/>
    <property type="project" value="InterPro"/>
</dbReference>
<name>A0A6A6D0T5_ZASCE</name>
<dbReference type="GO" id="GO:0000271">
    <property type="term" value="P:polysaccharide biosynthetic process"/>
    <property type="evidence" value="ECO:0007669"/>
    <property type="project" value="TreeGrafter"/>
</dbReference>
<keyword evidence="4" id="KW-1185">Reference proteome</keyword>
<dbReference type="CDD" id="cd04301">
    <property type="entry name" value="NAT_SF"/>
    <property type="match status" value="1"/>
</dbReference>
<dbReference type="Proteomes" id="UP000799537">
    <property type="component" value="Unassembled WGS sequence"/>
</dbReference>
<dbReference type="SUPFAM" id="SSF55729">
    <property type="entry name" value="Acyl-CoA N-acyltransferases (Nat)"/>
    <property type="match status" value="1"/>
</dbReference>
<evidence type="ECO:0000259" key="2">
    <source>
        <dbReference type="PROSITE" id="PS51186"/>
    </source>
</evidence>
<accession>A0A6A6D0T5</accession>
<dbReference type="PANTHER" id="PTHR30244:SF34">
    <property type="entry name" value="DTDP-4-AMINO-4,6-DIDEOXYGALACTOSE TRANSAMINASE"/>
    <property type="match status" value="1"/>
</dbReference>
<organism evidence="3 4">
    <name type="scientific">Zasmidium cellare ATCC 36951</name>
    <dbReference type="NCBI Taxonomy" id="1080233"/>
    <lineage>
        <taxon>Eukaryota</taxon>
        <taxon>Fungi</taxon>
        <taxon>Dikarya</taxon>
        <taxon>Ascomycota</taxon>
        <taxon>Pezizomycotina</taxon>
        <taxon>Dothideomycetes</taxon>
        <taxon>Dothideomycetidae</taxon>
        <taxon>Mycosphaerellales</taxon>
        <taxon>Mycosphaerellaceae</taxon>
        <taxon>Zasmidium</taxon>
    </lineage>
</organism>
<dbReference type="Gene3D" id="3.90.1150.10">
    <property type="entry name" value="Aspartate Aminotransferase, domain 1"/>
    <property type="match status" value="1"/>
</dbReference>
<dbReference type="InterPro" id="IPR015424">
    <property type="entry name" value="PyrdxlP-dep_Trfase"/>
</dbReference>
<feature type="region of interest" description="Disordered" evidence="1">
    <location>
        <begin position="240"/>
        <end position="264"/>
    </location>
</feature>
<dbReference type="OrthoDB" id="416253at2759"/>
<feature type="compositionally biased region" description="Polar residues" evidence="1">
    <location>
        <begin position="240"/>
        <end position="252"/>
    </location>
</feature>
<dbReference type="GO" id="GO:0030170">
    <property type="term" value="F:pyridoxal phosphate binding"/>
    <property type="evidence" value="ECO:0007669"/>
    <property type="project" value="TreeGrafter"/>
</dbReference>
<feature type="domain" description="N-acetyltransferase" evidence="2">
    <location>
        <begin position="84"/>
        <end position="236"/>
    </location>
</feature>
<dbReference type="CDD" id="cd00616">
    <property type="entry name" value="AHBA_syn"/>
    <property type="match status" value="1"/>
</dbReference>
<dbReference type="AlphaFoldDB" id="A0A6A6D0T5"/>
<dbReference type="GO" id="GO:0019180">
    <property type="term" value="F:dTDP-4-amino-4,6-dideoxygalactose transaminase activity"/>
    <property type="evidence" value="ECO:0007669"/>
    <property type="project" value="TreeGrafter"/>
</dbReference>
<dbReference type="PROSITE" id="PS51186">
    <property type="entry name" value="GNAT"/>
    <property type="match status" value="1"/>
</dbReference>
<dbReference type="SUPFAM" id="SSF53383">
    <property type="entry name" value="PLP-dependent transferases"/>
    <property type="match status" value="1"/>
</dbReference>
<proteinExistence type="predicted"/>
<reference evidence="3" key="1">
    <citation type="journal article" date="2020" name="Stud. Mycol.">
        <title>101 Dothideomycetes genomes: a test case for predicting lifestyles and emergence of pathogens.</title>
        <authorList>
            <person name="Haridas S."/>
            <person name="Albert R."/>
            <person name="Binder M."/>
            <person name="Bloem J."/>
            <person name="Labutti K."/>
            <person name="Salamov A."/>
            <person name="Andreopoulos B."/>
            <person name="Baker S."/>
            <person name="Barry K."/>
            <person name="Bills G."/>
            <person name="Bluhm B."/>
            <person name="Cannon C."/>
            <person name="Castanera R."/>
            <person name="Culley D."/>
            <person name="Daum C."/>
            <person name="Ezra D."/>
            <person name="Gonzalez J."/>
            <person name="Henrissat B."/>
            <person name="Kuo A."/>
            <person name="Liang C."/>
            <person name="Lipzen A."/>
            <person name="Lutzoni F."/>
            <person name="Magnuson J."/>
            <person name="Mondo S."/>
            <person name="Nolan M."/>
            <person name="Ohm R."/>
            <person name="Pangilinan J."/>
            <person name="Park H.-J."/>
            <person name="Ramirez L."/>
            <person name="Alfaro M."/>
            <person name="Sun H."/>
            <person name="Tritt A."/>
            <person name="Yoshinaga Y."/>
            <person name="Zwiers L.-H."/>
            <person name="Turgeon B."/>
            <person name="Goodwin S."/>
            <person name="Spatafora J."/>
            <person name="Crous P."/>
            <person name="Grigoriev I."/>
        </authorList>
    </citation>
    <scope>NUCLEOTIDE SEQUENCE</scope>
    <source>
        <strain evidence="3">ATCC 36951</strain>
    </source>
</reference>
<dbReference type="InterPro" id="IPR015422">
    <property type="entry name" value="PyrdxlP-dep_Trfase_small"/>
</dbReference>
<dbReference type="GeneID" id="54557141"/>
<evidence type="ECO:0000256" key="1">
    <source>
        <dbReference type="SAM" id="MobiDB-lite"/>
    </source>
</evidence>
<dbReference type="InterPro" id="IPR016181">
    <property type="entry name" value="Acyl_CoA_acyltransferase"/>
</dbReference>
<dbReference type="Gene3D" id="3.40.640.10">
    <property type="entry name" value="Type I PLP-dependent aspartate aminotransferase-like (Major domain)"/>
    <property type="match status" value="1"/>
</dbReference>
<dbReference type="Gene3D" id="3.40.630.30">
    <property type="match status" value="1"/>
</dbReference>
<dbReference type="InterPro" id="IPR000182">
    <property type="entry name" value="GNAT_dom"/>
</dbReference>
<evidence type="ECO:0000313" key="3">
    <source>
        <dbReference type="EMBL" id="KAF2173077.1"/>
    </source>
</evidence>
<dbReference type="InterPro" id="IPR015421">
    <property type="entry name" value="PyrdxlP-dep_Trfase_major"/>
</dbReference>
<dbReference type="InterPro" id="IPR000653">
    <property type="entry name" value="DegT/StrS_aminotransferase"/>
</dbReference>
<dbReference type="RefSeq" id="XP_033673966.1">
    <property type="nucleotide sequence ID" value="XM_033803869.1"/>
</dbReference>
<evidence type="ECO:0000313" key="4">
    <source>
        <dbReference type="Proteomes" id="UP000799537"/>
    </source>
</evidence>
<protein>
    <recommendedName>
        <fullName evidence="2">N-acetyltransferase domain-containing protein</fullName>
    </recommendedName>
</protein>
<sequence>MPSISLHPADFDSCVTGKRIATATVSRASDGGTNEQAFDLLCAKVPSDDFESIDVLNKNGFQYVEGEIDLEVNLETTGIIEDTTSLRKATLDDLRDLKGLASESMRGRTRLRSPWFTTEDSDKMYETWIENAVKGRYDHVCLVHTDEADRVTAFITIRWLNDVEGRIGLFAVSEESRKRGVGSRLFEHAKGFCDSSGRKKLFVATQTSNLAALRLYQRTGGQAISTAHWYYKKPGRASLSSTNAQNESSTAEQPGASVLSRPCSGQNSLEHVKEVLEHGSLAGNGKFTRKCEDLANIQGHDRILLTTSGTLALHIAALAIDLKLGDEVIMPTFTYVSTVNAFTMRGATPVFLDVDYTSMNMDSSLVEGAITPKTRALVVVHYAGVPCDMNGLVGIAQLHGLLVVEDAAQGLGSTSEECALGSMGDIGCLSFHGTKMVTSGGQGGAVIVSNTALLKSVQNAYWNGTNRADFAEGLVPEYTWIGPGFNSQMSEVLAALLYCQLVVLPELLEHNRRGYAIYYDRLSALAERGEIALPTPPSQEHNAHIFHIKVVDATQRGPLKRYLKERNIASEPHYAPLHSTPPGRSLGRYLTREDVASKAAVQLLRLPLHVGMTEREIDKAVLAIEGFFDGRSP</sequence>
<gene>
    <name evidence="3" type="ORF">M409DRAFT_17025</name>
</gene>